<reference evidence="6" key="2">
    <citation type="journal article" date="2020" name="Microorganisms">
        <title>Osmotic Adaptation and Compatible Solute Biosynthesis of Phototrophic Bacteria as Revealed from Genome Analyses.</title>
        <authorList>
            <person name="Imhoff J.F."/>
            <person name="Rahn T."/>
            <person name="Kunzel S."/>
            <person name="Keller A."/>
            <person name="Neulinger S.C."/>
        </authorList>
    </citation>
    <scope>NUCLEOTIDE SEQUENCE</scope>
    <source>
        <strain evidence="6">DSM 11080</strain>
    </source>
</reference>
<dbReference type="AlphaFoldDB" id="A0AAJ0U5I1"/>
<keyword evidence="7" id="KW-1185">Reference proteome</keyword>
<keyword evidence="1 4" id="KW-0349">Heme</keyword>
<keyword evidence="2 4" id="KW-0479">Metal-binding</keyword>
<dbReference type="GO" id="GO:0020037">
    <property type="term" value="F:heme binding"/>
    <property type="evidence" value="ECO:0007669"/>
    <property type="project" value="InterPro"/>
</dbReference>
<dbReference type="GO" id="GO:0004130">
    <property type="term" value="F:cytochrome-c peroxidase activity"/>
    <property type="evidence" value="ECO:0007669"/>
    <property type="project" value="TreeGrafter"/>
</dbReference>
<evidence type="ECO:0000256" key="2">
    <source>
        <dbReference type="ARBA" id="ARBA00022723"/>
    </source>
</evidence>
<evidence type="ECO:0000313" key="7">
    <source>
        <dbReference type="Proteomes" id="UP001296776"/>
    </source>
</evidence>
<dbReference type="PROSITE" id="PS51007">
    <property type="entry name" value="CYTC"/>
    <property type="match status" value="1"/>
</dbReference>
<evidence type="ECO:0000259" key="5">
    <source>
        <dbReference type="PROSITE" id="PS51007"/>
    </source>
</evidence>
<dbReference type="GO" id="GO:0009055">
    <property type="term" value="F:electron transfer activity"/>
    <property type="evidence" value="ECO:0007669"/>
    <property type="project" value="InterPro"/>
</dbReference>
<proteinExistence type="predicted"/>
<dbReference type="InterPro" id="IPR009056">
    <property type="entry name" value="Cyt_c-like_dom"/>
</dbReference>
<evidence type="ECO:0000256" key="1">
    <source>
        <dbReference type="ARBA" id="ARBA00022617"/>
    </source>
</evidence>
<dbReference type="Proteomes" id="UP001296776">
    <property type="component" value="Unassembled WGS sequence"/>
</dbReference>
<dbReference type="PANTHER" id="PTHR30600">
    <property type="entry name" value="CYTOCHROME C PEROXIDASE-RELATED"/>
    <property type="match status" value="1"/>
</dbReference>
<dbReference type="PANTHER" id="PTHR30600:SF9">
    <property type="entry name" value="BLR7738 PROTEIN"/>
    <property type="match status" value="1"/>
</dbReference>
<dbReference type="Gene3D" id="1.10.760.10">
    <property type="entry name" value="Cytochrome c-like domain"/>
    <property type="match status" value="1"/>
</dbReference>
<comment type="caution">
    <text evidence="6">The sequence shown here is derived from an EMBL/GenBank/DDBJ whole genome shotgun (WGS) entry which is preliminary data.</text>
</comment>
<evidence type="ECO:0000313" key="6">
    <source>
        <dbReference type="EMBL" id="MBK1705660.1"/>
    </source>
</evidence>
<dbReference type="GO" id="GO:0046872">
    <property type="term" value="F:metal ion binding"/>
    <property type="evidence" value="ECO:0007669"/>
    <property type="project" value="UniProtKB-KW"/>
</dbReference>
<evidence type="ECO:0000256" key="3">
    <source>
        <dbReference type="ARBA" id="ARBA00023004"/>
    </source>
</evidence>
<feature type="domain" description="Cytochrome c" evidence="5">
    <location>
        <begin position="323"/>
        <end position="493"/>
    </location>
</feature>
<dbReference type="InterPro" id="IPR036909">
    <property type="entry name" value="Cyt_c-like_dom_sf"/>
</dbReference>
<name>A0AAJ0U5I1_9GAMM</name>
<organism evidence="6 7">
    <name type="scientific">Halochromatium glycolicum</name>
    <dbReference type="NCBI Taxonomy" id="85075"/>
    <lineage>
        <taxon>Bacteria</taxon>
        <taxon>Pseudomonadati</taxon>
        <taxon>Pseudomonadota</taxon>
        <taxon>Gammaproteobacteria</taxon>
        <taxon>Chromatiales</taxon>
        <taxon>Chromatiaceae</taxon>
        <taxon>Halochromatium</taxon>
    </lineage>
</organism>
<dbReference type="EMBL" id="NRSJ01000026">
    <property type="protein sequence ID" value="MBK1705660.1"/>
    <property type="molecule type" value="Genomic_DNA"/>
</dbReference>
<reference evidence="6" key="1">
    <citation type="submission" date="2017-08" db="EMBL/GenBank/DDBJ databases">
        <authorList>
            <person name="Imhoff J.F."/>
            <person name="Rahn T."/>
            <person name="Kuenzel S."/>
            <person name="Neulinger S.C."/>
        </authorList>
    </citation>
    <scope>NUCLEOTIDE SEQUENCE</scope>
    <source>
        <strain evidence="6">DSM 11080</strain>
    </source>
</reference>
<evidence type="ECO:0000256" key="4">
    <source>
        <dbReference type="PROSITE-ProRule" id="PRU00433"/>
    </source>
</evidence>
<gene>
    <name evidence="6" type="ORF">CKO40_14120</name>
</gene>
<dbReference type="Pfam" id="PF21419">
    <property type="entry name" value="RoxA-like_Cyt-c"/>
    <property type="match status" value="1"/>
</dbReference>
<dbReference type="InterPro" id="IPR051395">
    <property type="entry name" value="Cytochrome_c_Peroxidase/MauG"/>
</dbReference>
<sequence length="493" mass="55412">MKTKLARWLTAAVLLILLVTISVWLIAFRTVAQEPFPDMAAEFNHGSIGNEDVQGIPYWIWRVLPTLFNDYLPGPTAYSSLGLFWEPGAELPVGFSKKVVGTERVSINCAFCHQGSYRLHPDEQSRLVVAGPGNRIAVQGYLRFLARAGNDPRFNADTILDAITLIYEMPWWQRLTYRFLFIPATKRALQEQGRNFAWTDANPDWGRGRIDPFNPIKYGILEMGNDGTIGNSDMMPLWQQALSEGENSAGEPRSLHWDGLSTSLHEVVVTGAVGDGMSYRNYQRNAVNKRIARIETFVRELTPPPSPYSPERDPSDPFHVDPQQVARGEALHREHCALCHSPDGARFRTPIPVDEVGTDRHRVEMWTAEAARRYNNYRDKGKDWGFSGFRDIDGYVAVPHTGLWLRAPYLHNGSVPTLRDMLRAPEDRPEVFYRGYDVLDAENGGFIADGPVAQRVGDRYDTRIPGNGNGGHRYGTDLPAADQSALLAYLKTL</sequence>
<protein>
    <recommendedName>
        <fullName evidence="5">Cytochrome c domain-containing protein</fullName>
    </recommendedName>
</protein>
<keyword evidence="3 4" id="KW-0408">Iron</keyword>
<dbReference type="SUPFAM" id="SSF46626">
    <property type="entry name" value="Cytochrome c"/>
    <property type="match status" value="1"/>
</dbReference>
<accession>A0AAJ0U5I1</accession>